<reference evidence="3 4" key="1">
    <citation type="submission" date="2021-06" db="EMBL/GenBank/DDBJ databases">
        <title>Actinomycetes sequencing.</title>
        <authorList>
            <person name="Shan Q."/>
        </authorList>
    </citation>
    <scope>NUCLEOTIDE SEQUENCE [LARGE SCALE GENOMIC DNA]</scope>
    <source>
        <strain evidence="3 4">NEAU-G5</strain>
    </source>
</reference>
<evidence type="ECO:0000313" key="4">
    <source>
        <dbReference type="Proteomes" id="UP000733379"/>
    </source>
</evidence>
<protein>
    <submittedName>
        <fullName evidence="3">Uncharacterized protein</fullName>
    </submittedName>
</protein>
<keyword evidence="4" id="KW-1185">Reference proteome</keyword>
<dbReference type="RefSeq" id="WP_215923267.1">
    <property type="nucleotide sequence ID" value="NZ_JAHKNI010000019.1"/>
</dbReference>
<keyword evidence="2" id="KW-0732">Signal</keyword>
<evidence type="ECO:0000313" key="3">
    <source>
        <dbReference type="EMBL" id="MBU3067186.1"/>
    </source>
</evidence>
<comment type="caution">
    <text evidence="3">The sequence shown here is derived from an EMBL/GenBank/DDBJ whole genome shotgun (WGS) entry which is preliminary data.</text>
</comment>
<feature type="signal peptide" evidence="2">
    <location>
        <begin position="1"/>
        <end position="18"/>
    </location>
</feature>
<sequence>MLAFVLLAVLAAAVTALAAALFLAPSRAAQDIPEALPDKAIRTDGGHNSHRAPDTALPIPDAHRAMRDHRSCRMRDCPRKRAAYTALRDAGKLVPDLRVARWMQ</sequence>
<evidence type="ECO:0000256" key="2">
    <source>
        <dbReference type="SAM" id="SignalP"/>
    </source>
</evidence>
<feature type="region of interest" description="Disordered" evidence="1">
    <location>
        <begin position="39"/>
        <end position="61"/>
    </location>
</feature>
<feature type="compositionally biased region" description="Basic and acidic residues" evidence="1">
    <location>
        <begin position="39"/>
        <end position="53"/>
    </location>
</feature>
<evidence type="ECO:0000256" key="1">
    <source>
        <dbReference type="SAM" id="MobiDB-lite"/>
    </source>
</evidence>
<proteinExistence type="predicted"/>
<accession>A0ABS6BBP6</accession>
<dbReference type="EMBL" id="JAHKNI010000019">
    <property type="protein sequence ID" value="MBU3067186.1"/>
    <property type="molecule type" value="Genomic_DNA"/>
</dbReference>
<organism evidence="3 4">
    <name type="scientific">Nocardia albiluteola</name>
    <dbReference type="NCBI Taxonomy" id="2842303"/>
    <lineage>
        <taxon>Bacteria</taxon>
        <taxon>Bacillati</taxon>
        <taxon>Actinomycetota</taxon>
        <taxon>Actinomycetes</taxon>
        <taxon>Mycobacteriales</taxon>
        <taxon>Nocardiaceae</taxon>
        <taxon>Nocardia</taxon>
    </lineage>
</organism>
<gene>
    <name evidence="3" type="ORF">KO481_37410</name>
</gene>
<dbReference type="Proteomes" id="UP000733379">
    <property type="component" value="Unassembled WGS sequence"/>
</dbReference>
<feature type="chain" id="PRO_5045167837" evidence="2">
    <location>
        <begin position="19"/>
        <end position="104"/>
    </location>
</feature>
<name>A0ABS6BBP6_9NOCA</name>